<comment type="catalytic activity">
    <reaction evidence="10">
        <text>a very-long-chain acyl-CoA + malonyl-CoA + H(+) = a very-long-chain 3-oxoacyl-CoA + CO2 + CoA</text>
        <dbReference type="Rhea" id="RHEA:32727"/>
        <dbReference type="ChEBI" id="CHEBI:15378"/>
        <dbReference type="ChEBI" id="CHEBI:16526"/>
        <dbReference type="ChEBI" id="CHEBI:57287"/>
        <dbReference type="ChEBI" id="CHEBI:57384"/>
        <dbReference type="ChEBI" id="CHEBI:90725"/>
        <dbReference type="ChEBI" id="CHEBI:90736"/>
        <dbReference type="EC" id="2.3.1.199"/>
    </reaction>
</comment>
<feature type="transmembrane region" description="Helical" evidence="10">
    <location>
        <begin position="113"/>
        <end position="132"/>
    </location>
</feature>
<keyword evidence="9 10" id="KW-0275">Fatty acid biosynthesis</keyword>
<evidence type="ECO:0000256" key="5">
    <source>
        <dbReference type="ARBA" id="ARBA00022832"/>
    </source>
</evidence>
<dbReference type="GO" id="GO:0042761">
    <property type="term" value="P:very long-chain fatty acid biosynthetic process"/>
    <property type="evidence" value="ECO:0007669"/>
    <property type="project" value="TreeGrafter"/>
</dbReference>
<sequence length="282" mass="32894">MSSSEAIPQCLHKYLGKPDPRVKEWFLLNSPINLIIIYSVYFTFLICGSKFMKNKNPLGLRKILVAYNFFQIVFSAYICKEICVSAYSLQHSLICTPLNTANNLSTLRLAKAFWIYYLSKAIDLIDTMFFVLRKKESQLTFLHIYHHTSMLFNWYIGVLYVPGGQATVSVGLNSFVHVIMYTYYMLSAMGPQVKKYLWWKKYLTQLQMIQFVLLIVHLVIGYRKGCHKPPWLVYFTVTYLFTMVFLFLKYYMHTYQIFYGGKKPAGVDTKAGGDTRHANKIK</sequence>
<evidence type="ECO:0000256" key="7">
    <source>
        <dbReference type="ARBA" id="ARBA00023098"/>
    </source>
</evidence>
<accession>A0AAN7P437</accession>
<evidence type="ECO:0000256" key="2">
    <source>
        <dbReference type="ARBA" id="ARBA00022516"/>
    </source>
</evidence>
<dbReference type="Proteomes" id="UP001353858">
    <property type="component" value="Unassembled WGS sequence"/>
</dbReference>
<keyword evidence="5 10" id="KW-0276">Fatty acid metabolism</keyword>
<evidence type="ECO:0000256" key="4">
    <source>
        <dbReference type="ARBA" id="ARBA00022692"/>
    </source>
</evidence>
<reference evidence="12" key="1">
    <citation type="submission" date="2023-01" db="EMBL/GenBank/DDBJ databases">
        <title>Key to firefly adult light organ development and bioluminescence: homeobox transcription factors regulate luciferase expression and transportation to peroxisome.</title>
        <authorList>
            <person name="Fu X."/>
        </authorList>
    </citation>
    <scope>NUCLEOTIDE SEQUENCE [LARGE SCALE GENOMIC DNA]</scope>
</reference>
<keyword evidence="4 10" id="KW-0812">Transmembrane</keyword>
<dbReference type="Pfam" id="PF01151">
    <property type="entry name" value="ELO"/>
    <property type="match status" value="1"/>
</dbReference>
<dbReference type="EMBL" id="JARPUR010000005">
    <property type="protein sequence ID" value="KAK4875003.1"/>
    <property type="molecule type" value="Genomic_DNA"/>
</dbReference>
<dbReference type="GO" id="GO:0030148">
    <property type="term" value="P:sphingolipid biosynthetic process"/>
    <property type="evidence" value="ECO:0007669"/>
    <property type="project" value="TreeGrafter"/>
</dbReference>
<comment type="caution">
    <text evidence="11">The sequence shown here is derived from an EMBL/GenBank/DDBJ whole genome shotgun (WGS) entry which is preliminary data.</text>
</comment>
<evidence type="ECO:0000256" key="3">
    <source>
        <dbReference type="ARBA" id="ARBA00022679"/>
    </source>
</evidence>
<protein>
    <recommendedName>
        <fullName evidence="10">Elongation of very long chain fatty acids protein</fullName>
        <ecNumber evidence="10">2.3.1.199</ecNumber>
    </recommendedName>
    <alternativeName>
        <fullName evidence="10">Very-long-chain 3-oxoacyl-CoA synthase</fullName>
    </alternativeName>
</protein>
<keyword evidence="3 10" id="KW-0808">Transferase</keyword>
<proteinExistence type="inferred from homology"/>
<dbReference type="GO" id="GO:0034626">
    <property type="term" value="P:fatty acid elongation, polyunsaturated fatty acid"/>
    <property type="evidence" value="ECO:0007669"/>
    <property type="project" value="TreeGrafter"/>
</dbReference>
<dbReference type="PANTHER" id="PTHR11157:SF126">
    <property type="entry name" value="ELONGATION OF VERY LONG CHAIN FATTY ACIDS PROTEIN"/>
    <property type="match status" value="1"/>
</dbReference>
<dbReference type="GO" id="GO:0019367">
    <property type="term" value="P:fatty acid elongation, saturated fatty acid"/>
    <property type="evidence" value="ECO:0007669"/>
    <property type="project" value="TreeGrafter"/>
</dbReference>
<gene>
    <name evidence="11" type="ORF">RN001_011425</name>
</gene>
<comment type="similarity">
    <text evidence="10">Belongs to the ELO family.</text>
</comment>
<dbReference type="EC" id="2.3.1.199" evidence="10"/>
<name>A0AAN7P437_9COLE</name>
<feature type="transmembrane region" description="Helical" evidence="10">
    <location>
        <begin position="25"/>
        <end position="47"/>
    </location>
</feature>
<feature type="transmembrane region" description="Helical" evidence="10">
    <location>
        <begin position="202"/>
        <end position="220"/>
    </location>
</feature>
<dbReference type="GO" id="GO:0005789">
    <property type="term" value="C:endoplasmic reticulum membrane"/>
    <property type="evidence" value="ECO:0007669"/>
    <property type="project" value="TreeGrafter"/>
</dbReference>
<evidence type="ECO:0000256" key="1">
    <source>
        <dbReference type="ARBA" id="ARBA00004141"/>
    </source>
</evidence>
<keyword evidence="12" id="KW-1185">Reference proteome</keyword>
<evidence type="ECO:0000256" key="9">
    <source>
        <dbReference type="ARBA" id="ARBA00023160"/>
    </source>
</evidence>
<comment type="caution">
    <text evidence="10">Lacks conserved residue(s) required for the propagation of feature annotation.</text>
</comment>
<dbReference type="PANTHER" id="PTHR11157">
    <property type="entry name" value="FATTY ACID ACYL TRANSFERASE-RELATED"/>
    <property type="match status" value="1"/>
</dbReference>
<feature type="transmembrane region" description="Helical" evidence="10">
    <location>
        <begin position="232"/>
        <end position="252"/>
    </location>
</feature>
<keyword evidence="6 10" id="KW-1133">Transmembrane helix</keyword>
<dbReference type="InterPro" id="IPR002076">
    <property type="entry name" value="ELO_fam"/>
</dbReference>
<keyword evidence="2 10" id="KW-0444">Lipid biosynthesis</keyword>
<evidence type="ECO:0000256" key="8">
    <source>
        <dbReference type="ARBA" id="ARBA00023136"/>
    </source>
</evidence>
<comment type="subcellular location">
    <subcellularLocation>
        <location evidence="1">Membrane</location>
        <topology evidence="1">Multi-pass membrane protein</topology>
    </subcellularLocation>
</comment>
<evidence type="ECO:0000313" key="12">
    <source>
        <dbReference type="Proteomes" id="UP001353858"/>
    </source>
</evidence>
<evidence type="ECO:0000256" key="10">
    <source>
        <dbReference type="RuleBase" id="RU361115"/>
    </source>
</evidence>
<dbReference type="GO" id="GO:0009922">
    <property type="term" value="F:fatty acid elongase activity"/>
    <property type="evidence" value="ECO:0007669"/>
    <property type="project" value="UniProtKB-EC"/>
</dbReference>
<evidence type="ECO:0000256" key="6">
    <source>
        <dbReference type="ARBA" id="ARBA00022989"/>
    </source>
</evidence>
<organism evidence="11 12">
    <name type="scientific">Aquatica leii</name>
    <dbReference type="NCBI Taxonomy" id="1421715"/>
    <lineage>
        <taxon>Eukaryota</taxon>
        <taxon>Metazoa</taxon>
        <taxon>Ecdysozoa</taxon>
        <taxon>Arthropoda</taxon>
        <taxon>Hexapoda</taxon>
        <taxon>Insecta</taxon>
        <taxon>Pterygota</taxon>
        <taxon>Neoptera</taxon>
        <taxon>Endopterygota</taxon>
        <taxon>Coleoptera</taxon>
        <taxon>Polyphaga</taxon>
        <taxon>Elateriformia</taxon>
        <taxon>Elateroidea</taxon>
        <taxon>Lampyridae</taxon>
        <taxon>Luciolinae</taxon>
        <taxon>Aquatica</taxon>
    </lineage>
</organism>
<evidence type="ECO:0000313" key="11">
    <source>
        <dbReference type="EMBL" id="KAK4875003.1"/>
    </source>
</evidence>
<dbReference type="GO" id="GO:0034625">
    <property type="term" value="P:fatty acid elongation, monounsaturated fatty acid"/>
    <property type="evidence" value="ECO:0007669"/>
    <property type="project" value="TreeGrafter"/>
</dbReference>
<dbReference type="AlphaFoldDB" id="A0AAN7P437"/>
<keyword evidence="8 10" id="KW-0472">Membrane</keyword>
<keyword evidence="7 10" id="KW-0443">Lipid metabolism</keyword>